<name>A0A383CDG9_9ZZZZ</name>
<dbReference type="GO" id="GO:0016779">
    <property type="term" value="F:nucleotidyltransferase activity"/>
    <property type="evidence" value="ECO:0007669"/>
    <property type="project" value="UniProtKB-ARBA"/>
</dbReference>
<dbReference type="Gene3D" id="3.90.550.10">
    <property type="entry name" value="Spore Coat Polysaccharide Biosynthesis Protein SpsA, Chain A"/>
    <property type="match status" value="1"/>
</dbReference>
<feature type="non-terminal residue" evidence="2">
    <location>
        <position position="73"/>
    </location>
</feature>
<dbReference type="InterPro" id="IPR029044">
    <property type="entry name" value="Nucleotide-diphossugar_trans"/>
</dbReference>
<evidence type="ECO:0000259" key="1">
    <source>
        <dbReference type="Pfam" id="PF12804"/>
    </source>
</evidence>
<dbReference type="SUPFAM" id="SSF53448">
    <property type="entry name" value="Nucleotide-diphospho-sugar transferases"/>
    <property type="match status" value="1"/>
</dbReference>
<evidence type="ECO:0000313" key="2">
    <source>
        <dbReference type="EMBL" id="SVE30109.1"/>
    </source>
</evidence>
<reference evidence="2" key="1">
    <citation type="submission" date="2018-05" db="EMBL/GenBank/DDBJ databases">
        <authorList>
            <person name="Lanie J.A."/>
            <person name="Ng W.-L."/>
            <person name="Kazmierczak K.M."/>
            <person name="Andrzejewski T.M."/>
            <person name="Davidsen T.M."/>
            <person name="Wayne K.J."/>
            <person name="Tettelin H."/>
            <person name="Glass J.I."/>
            <person name="Rusch D."/>
            <person name="Podicherti R."/>
            <person name="Tsui H.-C.T."/>
            <person name="Winkler M.E."/>
        </authorList>
    </citation>
    <scope>NUCLEOTIDE SEQUENCE</scope>
</reference>
<dbReference type="InterPro" id="IPR025877">
    <property type="entry name" value="MobA-like_NTP_Trfase"/>
</dbReference>
<dbReference type="Pfam" id="PF12804">
    <property type="entry name" value="NTP_transf_3"/>
    <property type="match status" value="1"/>
</dbReference>
<dbReference type="AlphaFoldDB" id="A0A383CDG9"/>
<dbReference type="EMBL" id="UINC01207840">
    <property type="protein sequence ID" value="SVE30109.1"/>
    <property type="molecule type" value="Genomic_DNA"/>
</dbReference>
<organism evidence="2">
    <name type="scientific">marine metagenome</name>
    <dbReference type="NCBI Taxonomy" id="408172"/>
    <lineage>
        <taxon>unclassified sequences</taxon>
        <taxon>metagenomes</taxon>
        <taxon>ecological metagenomes</taxon>
    </lineage>
</organism>
<proteinExistence type="predicted"/>
<protein>
    <recommendedName>
        <fullName evidence="1">MobA-like NTP transferase domain-containing protein</fullName>
    </recommendedName>
</protein>
<feature type="domain" description="MobA-like NTP transferase" evidence="1">
    <location>
        <begin position="1"/>
        <end position="67"/>
    </location>
</feature>
<accession>A0A383CDG9</accession>
<gene>
    <name evidence="2" type="ORF">METZ01_LOCUS482963</name>
</gene>
<sequence length="73" mass="7766">MGHHKALMRLGGKTLIEHVLNTAAPLSLPTFIIGETETYTHLGLPVHPDHHPDLGPIGGLYTALVTALSPVLL</sequence>